<evidence type="ECO:0000256" key="2">
    <source>
        <dbReference type="SAM" id="MobiDB-lite"/>
    </source>
</evidence>
<dbReference type="InterPro" id="IPR010921">
    <property type="entry name" value="Trp_repressor/repl_initiator"/>
</dbReference>
<reference evidence="4 5" key="1">
    <citation type="submission" date="2016-10" db="EMBL/GenBank/DDBJ databases">
        <authorList>
            <person name="de Groot N.N."/>
        </authorList>
    </citation>
    <scope>NUCLEOTIDE SEQUENCE [LARGE SCALE GENOMIC DNA]</scope>
    <source>
        <strain evidence="4 5">NLAE-zl-G419</strain>
    </source>
</reference>
<gene>
    <name evidence="4" type="ORF">SAMN04487885_11384</name>
</gene>
<protein>
    <submittedName>
        <fullName evidence="4">Helix-turn-helix domain-containing protein</fullName>
    </submittedName>
</protein>
<feature type="domain" description="Insertion element IS150 protein InsJ-like helix-turn-helix" evidence="3">
    <location>
        <begin position="66"/>
        <end position="119"/>
    </location>
</feature>
<dbReference type="EMBL" id="FOOE01000013">
    <property type="protein sequence ID" value="SFF87704.1"/>
    <property type="molecule type" value="Genomic_DNA"/>
</dbReference>
<dbReference type="PANTHER" id="PTHR33795">
    <property type="entry name" value="INSERTION ELEMENT IS150 PROTEIN INSJ"/>
    <property type="match status" value="1"/>
</dbReference>
<dbReference type="Gene3D" id="1.10.10.10">
    <property type="entry name" value="Winged helix-like DNA-binding domain superfamily/Winged helix DNA-binding domain"/>
    <property type="match status" value="1"/>
</dbReference>
<dbReference type="eggNOG" id="COG2963">
    <property type="taxonomic scope" value="Bacteria"/>
</dbReference>
<dbReference type="PANTHER" id="PTHR33795:SF1">
    <property type="entry name" value="INSERTION ELEMENT IS150 PROTEIN INSJ"/>
    <property type="match status" value="1"/>
</dbReference>
<sequence length="141" mass="16549">MAKYRYELKKEIVTAYLNGEGGDIHLVKKYSIPDKDKIKLWVNNYNSFGDDALMRSRKQKNYPFEKKLFVVELYLSSEISYRDLAIQEGITNPSMIVNWVNRFRVAGPDAFRPHKKGRKKILDKTKTNIKREETVSEENSN</sequence>
<proteinExistence type="inferred from homology"/>
<evidence type="ECO:0000256" key="1">
    <source>
        <dbReference type="ARBA" id="ARBA00038232"/>
    </source>
</evidence>
<evidence type="ECO:0000313" key="4">
    <source>
        <dbReference type="EMBL" id="SFF87704.1"/>
    </source>
</evidence>
<dbReference type="RefSeq" id="WP_143081335.1">
    <property type="nucleotide sequence ID" value="NZ_FOOE01000013.1"/>
</dbReference>
<dbReference type="SUPFAM" id="SSF48295">
    <property type="entry name" value="TrpR-like"/>
    <property type="match status" value="1"/>
</dbReference>
<dbReference type="Proteomes" id="UP000182135">
    <property type="component" value="Unassembled WGS sequence"/>
</dbReference>
<organism evidence="4 5">
    <name type="scientific">Clostridium cadaveris</name>
    <dbReference type="NCBI Taxonomy" id="1529"/>
    <lineage>
        <taxon>Bacteria</taxon>
        <taxon>Bacillati</taxon>
        <taxon>Bacillota</taxon>
        <taxon>Clostridia</taxon>
        <taxon>Eubacteriales</taxon>
        <taxon>Clostridiaceae</taxon>
        <taxon>Clostridium</taxon>
    </lineage>
</organism>
<dbReference type="GO" id="GO:0043565">
    <property type="term" value="F:sequence-specific DNA binding"/>
    <property type="evidence" value="ECO:0007669"/>
    <property type="project" value="InterPro"/>
</dbReference>
<dbReference type="InterPro" id="IPR055247">
    <property type="entry name" value="InsJ-like_HTH"/>
</dbReference>
<dbReference type="STRING" id="1529.SAMN04487885_11384"/>
<evidence type="ECO:0000313" key="5">
    <source>
        <dbReference type="Proteomes" id="UP000182135"/>
    </source>
</evidence>
<dbReference type="InterPro" id="IPR052057">
    <property type="entry name" value="IS150/IS1296_orfA-like"/>
</dbReference>
<accession>A0A1I2M888</accession>
<dbReference type="OrthoDB" id="9797531at2"/>
<feature type="compositionally biased region" description="Basic and acidic residues" evidence="2">
    <location>
        <begin position="120"/>
        <end position="134"/>
    </location>
</feature>
<dbReference type="Pfam" id="PF13518">
    <property type="entry name" value="HTH_28"/>
    <property type="match status" value="1"/>
</dbReference>
<comment type="similarity">
    <text evidence="1">Belongs to the IS150/IS1296 orfA family.</text>
</comment>
<evidence type="ECO:0000259" key="3">
    <source>
        <dbReference type="Pfam" id="PF13518"/>
    </source>
</evidence>
<dbReference type="InterPro" id="IPR036388">
    <property type="entry name" value="WH-like_DNA-bd_sf"/>
</dbReference>
<dbReference type="AlphaFoldDB" id="A0A1I2M888"/>
<feature type="region of interest" description="Disordered" evidence="2">
    <location>
        <begin position="114"/>
        <end position="141"/>
    </location>
</feature>
<name>A0A1I2M888_9CLOT</name>
<keyword evidence="5" id="KW-1185">Reference proteome</keyword>